<dbReference type="InterPro" id="IPR001584">
    <property type="entry name" value="Integrase_cat-core"/>
</dbReference>
<accession>A0ABS4SXP4</accession>
<evidence type="ECO:0000256" key="1">
    <source>
        <dbReference type="SAM" id="MobiDB-lite"/>
    </source>
</evidence>
<evidence type="ECO:0000259" key="2">
    <source>
        <dbReference type="PROSITE" id="PS50994"/>
    </source>
</evidence>
<dbReference type="PROSITE" id="PS50994">
    <property type="entry name" value="INTEGRASE"/>
    <property type="match status" value="1"/>
</dbReference>
<comment type="caution">
    <text evidence="3">The sequence shown here is derived from an EMBL/GenBank/DDBJ whole genome shotgun (WGS) entry which is preliminary data.</text>
</comment>
<sequence length="494" mass="55243">MSYSQIRRSCGLSNGTLNGLLARAEKAGLTRWEQVRDLSEEALERRLFQRADDGQWLEERPLPDWAEVERDLRRHKHLTLKLVWGEYIEANPGGYGFSQFCDYFRRWRREQGRGVTLRQEHRPGEALQVDYAGDTVVVMDGGQAREAQIFVVCLPFSGLIYTEATWTQQLEDWLASHVRAFNFLGGVPGALVPDNLKSGVTKANFFDPVLNASYYELARHYGTAILPTRVRKPRDKPAAENAVLQVERWVLAPLRHQTFFSLGELNAAMMPLREALNNRPLSPPREGTRRSVFEAEERALLRPLPSDPYVVGQWDLGRTVGADYHVIADGHYYSVPCALARSRVDVFTTATLVTIFQRGERVASHPRSPIKGGHTTLPEHMPPGHRAVLERTPERMRAEAAGIGVATATYVDRLLASRRHVEQGVRAAYGVVRLAAKYGAMALEKACERALAAGVLSPRFVEGLLKAPTRPVLPEPIEGGPGEHGNVRGSGYYH</sequence>
<feature type="region of interest" description="Disordered" evidence="1">
    <location>
        <begin position="364"/>
        <end position="385"/>
    </location>
</feature>
<gene>
    <name evidence="3" type="ORF">J2851_007143</name>
</gene>
<reference evidence="3 4" key="1">
    <citation type="submission" date="2021-03" db="EMBL/GenBank/DDBJ databases">
        <title>Genomic Encyclopedia of Type Strains, Phase III (KMG-III): the genomes of soil and plant-associated and newly described type strains.</title>
        <authorList>
            <person name="Whitman W."/>
        </authorList>
    </citation>
    <scope>NUCLEOTIDE SEQUENCE [LARGE SCALE GENOMIC DNA]</scope>
    <source>
        <strain evidence="3 4">IMMIB AFH-6</strain>
    </source>
</reference>
<dbReference type="Pfam" id="PF22483">
    <property type="entry name" value="Mu-transpos_C_2"/>
    <property type="match status" value="1"/>
</dbReference>
<dbReference type="EMBL" id="JAGINP010000057">
    <property type="protein sequence ID" value="MBP2297321.1"/>
    <property type="molecule type" value="Genomic_DNA"/>
</dbReference>
<dbReference type="PANTHER" id="PTHR35004">
    <property type="entry name" value="TRANSPOSASE RV3428C-RELATED"/>
    <property type="match status" value="1"/>
</dbReference>
<evidence type="ECO:0000313" key="4">
    <source>
        <dbReference type="Proteomes" id="UP000781958"/>
    </source>
</evidence>
<keyword evidence="4" id="KW-1185">Reference proteome</keyword>
<protein>
    <submittedName>
        <fullName evidence="3">Transposase</fullName>
    </submittedName>
</protein>
<dbReference type="SUPFAM" id="SSF53098">
    <property type="entry name" value="Ribonuclease H-like"/>
    <property type="match status" value="1"/>
</dbReference>
<dbReference type="InterPro" id="IPR054353">
    <property type="entry name" value="IstA-like_C"/>
</dbReference>
<proteinExistence type="predicted"/>
<evidence type="ECO:0000313" key="3">
    <source>
        <dbReference type="EMBL" id="MBP2297321.1"/>
    </source>
</evidence>
<feature type="region of interest" description="Disordered" evidence="1">
    <location>
        <begin position="472"/>
        <end position="494"/>
    </location>
</feature>
<dbReference type="PANTHER" id="PTHR35004:SF8">
    <property type="entry name" value="TRANSPOSASE RV3428C-RELATED"/>
    <property type="match status" value="1"/>
</dbReference>
<name>A0ABS4SXP4_9PROT</name>
<dbReference type="InterPro" id="IPR012337">
    <property type="entry name" value="RNaseH-like_sf"/>
</dbReference>
<dbReference type="Proteomes" id="UP000781958">
    <property type="component" value="Unassembled WGS sequence"/>
</dbReference>
<feature type="domain" description="Integrase catalytic" evidence="2">
    <location>
        <begin position="119"/>
        <end position="297"/>
    </location>
</feature>
<dbReference type="NCBIfam" id="NF033546">
    <property type="entry name" value="transpos_IS21"/>
    <property type="match status" value="1"/>
</dbReference>
<organism evidence="3 4">
    <name type="scientific">Azospirillum rugosum</name>
    <dbReference type="NCBI Taxonomy" id="416170"/>
    <lineage>
        <taxon>Bacteria</taxon>
        <taxon>Pseudomonadati</taxon>
        <taxon>Pseudomonadota</taxon>
        <taxon>Alphaproteobacteria</taxon>
        <taxon>Rhodospirillales</taxon>
        <taxon>Azospirillaceae</taxon>
        <taxon>Azospirillum</taxon>
    </lineage>
</organism>